<organism evidence="1 2">
    <name type="scientific">Cricetulus griseus</name>
    <name type="common">Chinese hamster</name>
    <name type="synonym">Cricetulus barabensis griseus</name>
    <dbReference type="NCBI Taxonomy" id="10029"/>
    <lineage>
        <taxon>Eukaryota</taxon>
        <taxon>Metazoa</taxon>
        <taxon>Chordata</taxon>
        <taxon>Craniata</taxon>
        <taxon>Vertebrata</taxon>
        <taxon>Euteleostomi</taxon>
        <taxon>Mammalia</taxon>
        <taxon>Eutheria</taxon>
        <taxon>Euarchontoglires</taxon>
        <taxon>Glires</taxon>
        <taxon>Rodentia</taxon>
        <taxon>Myomorpha</taxon>
        <taxon>Muroidea</taxon>
        <taxon>Cricetidae</taxon>
        <taxon>Cricetinae</taxon>
        <taxon>Cricetulus</taxon>
    </lineage>
</organism>
<protein>
    <submittedName>
        <fullName evidence="1">Uncharacterized protein</fullName>
    </submittedName>
</protein>
<accession>G3HAH9</accession>
<reference evidence="2" key="1">
    <citation type="journal article" date="2011" name="Nat. Biotechnol.">
        <title>The genomic sequence of the Chinese hamster ovary (CHO)-K1 cell line.</title>
        <authorList>
            <person name="Xu X."/>
            <person name="Nagarajan H."/>
            <person name="Lewis N.E."/>
            <person name="Pan S."/>
            <person name="Cai Z."/>
            <person name="Liu X."/>
            <person name="Chen W."/>
            <person name="Xie M."/>
            <person name="Wang W."/>
            <person name="Hammond S."/>
            <person name="Andersen M.R."/>
            <person name="Neff N."/>
            <person name="Passarelli B."/>
            <person name="Koh W."/>
            <person name="Fan H.C."/>
            <person name="Wang J."/>
            <person name="Gui Y."/>
            <person name="Lee K.H."/>
            <person name="Betenbaugh M.J."/>
            <person name="Quake S.R."/>
            <person name="Famili I."/>
            <person name="Palsson B.O."/>
            <person name="Wang J."/>
        </authorList>
    </citation>
    <scope>NUCLEOTIDE SEQUENCE [LARGE SCALE GENOMIC DNA]</scope>
    <source>
        <strain evidence="2">CHO K1 cell line</strain>
    </source>
</reference>
<dbReference type="InParanoid" id="G3HAH9"/>
<evidence type="ECO:0000313" key="1">
    <source>
        <dbReference type="EMBL" id="EGV92656.1"/>
    </source>
</evidence>
<sequence>MNKGGNDGEGGYTQLRALQSLSSTDLSRYVGRREEEGKVAITQEIFKCKR</sequence>
<dbReference type="Proteomes" id="UP000001075">
    <property type="component" value="Unassembled WGS sequence"/>
</dbReference>
<evidence type="ECO:0000313" key="2">
    <source>
        <dbReference type="Proteomes" id="UP000001075"/>
    </source>
</evidence>
<gene>
    <name evidence="1" type="ORF">I79_007432</name>
</gene>
<dbReference type="AlphaFoldDB" id="G3HAH9"/>
<proteinExistence type="predicted"/>
<dbReference type="EMBL" id="JH000252">
    <property type="protein sequence ID" value="EGV92656.1"/>
    <property type="molecule type" value="Genomic_DNA"/>
</dbReference>
<name>G3HAH9_CRIGR</name>